<feature type="region of interest" description="Disordered" evidence="1">
    <location>
        <begin position="83"/>
        <end position="151"/>
    </location>
</feature>
<keyword evidence="3" id="KW-1185">Reference proteome</keyword>
<accession>A0AA39Y9N8</accession>
<proteinExistence type="predicted"/>
<gene>
    <name evidence="2" type="ORF">B0T16DRAFT_456079</name>
</gene>
<organism evidence="2 3">
    <name type="scientific">Cercophora newfieldiana</name>
    <dbReference type="NCBI Taxonomy" id="92897"/>
    <lineage>
        <taxon>Eukaryota</taxon>
        <taxon>Fungi</taxon>
        <taxon>Dikarya</taxon>
        <taxon>Ascomycota</taxon>
        <taxon>Pezizomycotina</taxon>
        <taxon>Sordariomycetes</taxon>
        <taxon>Sordariomycetidae</taxon>
        <taxon>Sordariales</taxon>
        <taxon>Lasiosphaeriaceae</taxon>
        <taxon>Cercophora</taxon>
    </lineage>
</organism>
<dbReference type="Proteomes" id="UP001174936">
    <property type="component" value="Unassembled WGS sequence"/>
</dbReference>
<feature type="compositionally biased region" description="Low complexity" evidence="1">
    <location>
        <begin position="127"/>
        <end position="145"/>
    </location>
</feature>
<evidence type="ECO:0000313" key="3">
    <source>
        <dbReference type="Proteomes" id="UP001174936"/>
    </source>
</evidence>
<evidence type="ECO:0000313" key="2">
    <source>
        <dbReference type="EMBL" id="KAK0648614.1"/>
    </source>
</evidence>
<dbReference type="AlphaFoldDB" id="A0AA39Y9N8"/>
<protein>
    <submittedName>
        <fullName evidence="2">Uncharacterized protein</fullName>
    </submittedName>
</protein>
<name>A0AA39Y9N8_9PEZI</name>
<comment type="caution">
    <text evidence="2">The sequence shown here is derived from an EMBL/GenBank/DDBJ whole genome shotgun (WGS) entry which is preliminary data.</text>
</comment>
<reference evidence="2" key="1">
    <citation type="submission" date="2023-06" db="EMBL/GenBank/DDBJ databases">
        <title>Genome-scale phylogeny and comparative genomics of the fungal order Sordariales.</title>
        <authorList>
            <consortium name="Lawrence Berkeley National Laboratory"/>
            <person name="Hensen N."/>
            <person name="Bonometti L."/>
            <person name="Westerberg I."/>
            <person name="Brannstrom I.O."/>
            <person name="Guillou S."/>
            <person name="Cros-Aarteil S."/>
            <person name="Calhoun S."/>
            <person name="Haridas S."/>
            <person name="Kuo A."/>
            <person name="Mondo S."/>
            <person name="Pangilinan J."/>
            <person name="Riley R."/>
            <person name="Labutti K."/>
            <person name="Andreopoulos B."/>
            <person name="Lipzen A."/>
            <person name="Chen C."/>
            <person name="Yanf M."/>
            <person name="Daum C."/>
            <person name="Ng V."/>
            <person name="Clum A."/>
            <person name="Steindorff A."/>
            <person name="Ohm R."/>
            <person name="Martin F."/>
            <person name="Silar P."/>
            <person name="Natvig D."/>
            <person name="Lalanne C."/>
            <person name="Gautier V."/>
            <person name="Ament-Velasquez S.L."/>
            <person name="Kruys A."/>
            <person name="Hutchinson M.I."/>
            <person name="Powell A.J."/>
            <person name="Barry K."/>
            <person name="Miller A.N."/>
            <person name="Grigoriev I.V."/>
            <person name="Debuchy R."/>
            <person name="Gladieux P."/>
            <person name="Thoren M.H."/>
            <person name="Johannesson H."/>
        </authorList>
    </citation>
    <scope>NUCLEOTIDE SEQUENCE</scope>
    <source>
        <strain evidence="2">SMH2532-1</strain>
    </source>
</reference>
<dbReference type="EMBL" id="JAULSV010000003">
    <property type="protein sequence ID" value="KAK0648614.1"/>
    <property type="molecule type" value="Genomic_DNA"/>
</dbReference>
<evidence type="ECO:0000256" key="1">
    <source>
        <dbReference type="SAM" id="MobiDB-lite"/>
    </source>
</evidence>
<sequence length="151" mass="15404">MSFLTEAAARRIATLQVPRTLATAAPRASFSTSVTMQKTIVDSTKDTLKTVDRAVSDKLVDGIDIGTTVASKVKEATENITADNAAGKAQQLKGEASGKTSELAGKAKGTAAEMAGKAEGTASQMMGKTEGTANKAAGKAKGAAEQTRKSL</sequence>